<name>A0A7C8PLQ9_ORBOL</name>
<gene>
    <name evidence="1" type="ORF">EYR41_009550</name>
</gene>
<evidence type="ECO:0000313" key="2">
    <source>
        <dbReference type="Proteomes" id="UP000297595"/>
    </source>
</evidence>
<reference evidence="1 2" key="1">
    <citation type="submission" date="2019-03" db="EMBL/GenBank/DDBJ databases">
        <title>Nematode-trapping fungi genome.</title>
        <authorList>
            <person name="Vidal-Diez De Ulzurrun G."/>
        </authorList>
    </citation>
    <scope>NUCLEOTIDE SEQUENCE [LARGE SCALE GENOMIC DNA]</scope>
    <source>
        <strain evidence="1 2">TWF154</strain>
    </source>
</reference>
<comment type="caution">
    <text evidence="1">The sequence shown here is derived from an EMBL/GenBank/DDBJ whole genome shotgun (WGS) entry which is preliminary data.</text>
</comment>
<proteinExistence type="predicted"/>
<sequence>MAQINILSRLWGDLRLLMSRRDIDNSTKLSSARHIVDGMHMQDGQVGAKVPKMLFVGLSIRGPIAVVSVIEEFIGCISSMEDWENYMQATWDGIRTSNKGGRQACSDISACIRKGVQFNLSGF</sequence>
<protein>
    <submittedName>
        <fullName evidence="1">Uncharacterized protein</fullName>
    </submittedName>
</protein>
<dbReference type="Proteomes" id="UP000297595">
    <property type="component" value="Unassembled WGS sequence"/>
</dbReference>
<accession>A0A7C8PLQ9</accession>
<dbReference type="EMBL" id="SOZJ01000006">
    <property type="protein sequence ID" value="TGJ65594.1"/>
    <property type="molecule type" value="Genomic_DNA"/>
</dbReference>
<organism evidence="1 2">
    <name type="scientific">Orbilia oligospora</name>
    <name type="common">Nematode-trapping fungus</name>
    <name type="synonym">Arthrobotrys oligospora</name>
    <dbReference type="NCBI Taxonomy" id="2813651"/>
    <lineage>
        <taxon>Eukaryota</taxon>
        <taxon>Fungi</taxon>
        <taxon>Dikarya</taxon>
        <taxon>Ascomycota</taxon>
        <taxon>Pezizomycotina</taxon>
        <taxon>Orbiliomycetes</taxon>
        <taxon>Orbiliales</taxon>
        <taxon>Orbiliaceae</taxon>
        <taxon>Orbilia</taxon>
    </lineage>
</organism>
<evidence type="ECO:0000313" key="1">
    <source>
        <dbReference type="EMBL" id="TGJ65594.1"/>
    </source>
</evidence>
<dbReference type="AlphaFoldDB" id="A0A7C8PLQ9"/>